<evidence type="ECO:0000313" key="4">
    <source>
        <dbReference type="EMBL" id="QSQ08883.1"/>
    </source>
</evidence>
<accession>A0A8A0RKW8</accession>
<evidence type="ECO:0000256" key="1">
    <source>
        <dbReference type="ARBA" id="ARBA00022741"/>
    </source>
</evidence>
<dbReference type="GO" id="GO:0005524">
    <property type="term" value="F:ATP binding"/>
    <property type="evidence" value="ECO:0007669"/>
    <property type="project" value="UniProtKB-KW"/>
</dbReference>
<gene>
    <name evidence="4" type="ORF">H0A61_01234</name>
</gene>
<protein>
    <submittedName>
        <fullName evidence="4">Uncharacterized protein</fullName>
    </submittedName>
</protein>
<dbReference type="InterPro" id="IPR004948">
    <property type="entry name" value="Nuc-triphosphatase_THEP1"/>
</dbReference>
<dbReference type="PANTHER" id="PTHR43146:SF1">
    <property type="entry name" value="CANCER-RELATED NUCLEOSIDE-TRIPHOSPHATASE"/>
    <property type="match status" value="1"/>
</dbReference>
<organism evidence="4 5">
    <name type="scientific">Koleobacter methoxysyntrophicus</name>
    <dbReference type="NCBI Taxonomy" id="2751313"/>
    <lineage>
        <taxon>Bacteria</taxon>
        <taxon>Bacillati</taxon>
        <taxon>Bacillota</taxon>
        <taxon>Clostridia</taxon>
        <taxon>Koleobacterales</taxon>
        <taxon>Koleobacteraceae</taxon>
        <taxon>Koleobacter</taxon>
    </lineage>
</organism>
<dbReference type="GO" id="GO:0017111">
    <property type="term" value="F:ribonucleoside triphosphate phosphatase activity"/>
    <property type="evidence" value="ECO:0007669"/>
    <property type="project" value="InterPro"/>
</dbReference>
<evidence type="ECO:0000256" key="3">
    <source>
        <dbReference type="ARBA" id="ARBA00022840"/>
    </source>
</evidence>
<dbReference type="KEGG" id="kme:H0A61_01234"/>
<reference evidence="4" key="1">
    <citation type="submission" date="2020-07" db="EMBL/GenBank/DDBJ databases">
        <title>Koleobacter methoxysyntrophicus gen. nov., sp. nov., a novel anaerobic bacterium isolated from deep subsurface oil field and proposal of Koleobacterales ord. nov. in the phylum Firmicutes.</title>
        <authorList>
            <person name="Sakamoto S."/>
            <person name="Tamaki H."/>
        </authorList>
    </citation>
    <scope>NUCLEOTIDE SEQUENCE</scope>
    <source>
        <strain evidence="4">NRmbB1</strain>
    </source>
</reference>
<sequence length="179" mass="20540">MINIFLTGPVNIGKSTIVNTVLDDLQAAGVHTAGFYTLPYVINEELRGFYIEPLNYPYFVPEKRERLIAYGIGDKWYAVKETFDKFGADILDYCLNSTADLIIMDELGFFESEAFRFQEMVFTLLSSPKLVFGVIKPIIIPFMDKIRGHKDVILFEITDTNRDRLPNKILKIIKKEMGI</sequence>
<dbReference type="RefSeq" id="WP_206709083.1">
    <property type="nucleotide sequence ID" value="NZ_CP059066.1"/>
</dbReference>
<dbReference type="PANTHER" id="PTHR43146">
    <property type="entry name" value="CANCER-RELATED NUCLEOSIDE-TRIPHOSPHATASE"/>
    <property type="match status" value="1"/>
</dbReference>
<dbReference type="Pfam" id="PF03266">
    <property type="entry name" value="NTPase_1"/>
    <property type="match status" value="1"/>
</dbReference>
<dbReference type="EMBL" id="CP059066">
    <property type="protein sequence ID" value="QSQ08883.1"/>
    <property type="molecule type" value="Genomic_DNA"/>
</dbReference>
<keyword evidence="1" id="KW-0547">Nucleotide-binding</keyword>
<name>A0A8A0RKW8_9FIRM</name>
<dbReference type="Proteomes" id="UP000662904">
    <property type="component" value="Chromosome"/>
</dbReference>
<evidence type="ECO:0000256" key="2">
    <source>
        <dbReference type="ARBA" id="ARBA00022801"/>
    </source>
</evidence>
<proteinExistence type="predicted"/>
<dbReference type="Gene3D" id="3.40.50.300">
    <property type="entry name" value="P-loop containing nucleotide triphosphate hydrolases"/>
    <property type="match status" value="1"/>
</dbReference>
<dbReference type="AlphaFoldDB" id="A0A8A0RKW8"/>
<dbReference type="SUPFAM" id="SSF52540">
    <property type="entry name" value="P-loop containing nucleoside triphosphate hydrolases"/>
    <property type="match status" value="1"/>
</dbReference>
<evidence type="ECO:0000313" key="5">
    <source>
        <dbReference type="Proteomes" id="UP000662904"/>
    </source>
</evidence>
<keyword evidence="2" id="KW-0378">Hydrolase</keyword>
<dbReference type="InterPro" id="IPR027417">
    <property type="entry name" value="P-loop_NTPase"/>
</dbReference>
<keyword evidence="5" id="KW-1185">Reference proteome</keyword>
<keyword evidence="3" id="KW-0067">ATP-binding</keyword>